<comment type="caution">
    <text evidence="2">The sequence shown here is derived from an EMBL/GenBank/DDBJ whole genome shotgun (WGS) entry which is preliminary data.</text>
</comment>
<feature type="transmembrane region" description="Helical" evidence="1">
    <location>
        <begin position="93"/>
        <end position="112"/>
    </location>
</feature>
<reference evidence="2 3" key="1">
    <citation type="submission" date="2019-03" db="EMBL/GenBank/DDBJ databases">
        <title>Above-ground endophytic microbial communities from plants in different locations in the United States.</title>
        <authorList>
            <person name="Frank C."/>
        </authorList>
    </citation>
    <scope>NUCLEOTIDE SEQUENCE [LARGE SCALE GENOMIC DNA]</scope>
    <source>
        <strain evidence="2 3">LP_13_YM</strain>
    </source>
</reference>
<organism evidence="2 3">
    <name type="scientific">Luteibacter rhizovicinus</name>
    <dbReference type="NCBI Taxonomy" id="242606"/>
    <lineage>
        <taxon>Bacteria</taxon>
        <taxon>Pseudomonadati</taxon>
        <taxon>Pseudomonadota</taxon>
        <taxon>Gammaproteobacteria</taxon>
        <taxon>Lysobacterales</taxon>
        <taxon>Rhodanobacteraceae</taxon>
        <taxon>Luteibacter</taxon>
    </lineage>
</organism>
<accession>A0A4R3YXD0</accession>
<keyword evidence="1" id="KW-0812">Transmembrane</keyword>
<proteinExistence type="predicted"/>
<evidence type="ECO:0000313" key="3">
    <source>
        <dbReference type="Proteomes" id="UP000295645"/>
    </source>
</evidence>
<dbReference type="EMBL" id="SMCS01000001">
    <property type="protein sequence ID" value="TCV97371.1"/>
    <property type="molecule type" value="Genomic_DNA"/>
</dbReference>
<dbReference type="AlphaFoldDB" id="A0A4R3YXD0"/>
<evidence type="ECO:0000313" key="2">
    <source>
        <dbReference type="EMBL" id="TCV97371.1"/>
    </source>
</evidence>
<evidence type="ECO:0000256" key="1">
    <source>
        <dbReference type="SAM" id="Phobius"/>
    </source>
</evidence>
<keyword evidence="3" id="KW-1185">Reference proteome</keyword>
<sequence length="118" mass="13466">MVLNRQRLKNVVLLLAGSVAALLVHFLIYDFRYIWYASVNDGWRLIYVFAGFVVVYLLEIIFVPARWLLFVSAFLVLILPSIFQSHPQVPLDALFLFIGAVSSGVLACLGYLRIKWCT</sequence>
<name>A0A4R3YXD0_9GAMM</name>
<protein>
    <submittedName>
        <fullName evidence="2">Uncharacterized protein</fullName>
    </submittedName>
</protein>
<feature type="transmembrane region" description="Helical" evidence="1">
    <location>
        <begin position="43"/>
        <end position="62"/>
    </location>
</feature>
<gene>
    <name evidence="2" type="ORF">EC912_101380</name>
</gene>
<feature type="transmembrane region" description="Helical" evidence="1">
    <location>
        <begin position="67"/>
        <end position="87"/>
    </location>
</feature>
<dbReference type="Proteomes" id="UP000295645">
    <property type="component" value="Unassembled WGS sequence"/>
</dbReference>
<feature type="transmembrane region" description="Helical" evidence="1">
    <location>
        <begin position="12"/>
        <end position="31"/>
    </location>
</feature>
<keyword evidence="1" id="KW-1133">Transmembrane helix</keyword>
<keyword evidence="1" id="KW-0472">Membrane</keyword>